<dbReference type="EMBL" id="JAUTXU010000212">
    <property type="protein sequence ID" value="KAK3698294.1"/>
    <property type="molecule type" value="Genomic_DNA"/>
</dbReference>
<dbReference type="Proteomes" id="UP001281147">
    <property type="component" value="Unassembled WGS sequence"/>
</dbReference>
<keyword evidence="2" id="KW-1185">Reference proteome</keyword>
<sequence length="256" mass="28735">MTAVIANMSNFMQLLAAKCRILGDERMEDDLVTAQLLDDIPTTDSIVMKTFREQLQPSLQSFRSEFASAQPYQDADKDAPKVPSAVRCMTPKLASPVTMQPLGETQFFQLHKELFGLHYNSSGSGTGGADKLITTINNLNEKITATKIEMTDEKRALLCLSMAIADHGYDSLTQLWSITPSMSFDKAAAMLRDEERHQRKNTSASNDTSSNESKTSCKTCKRKYGMVCWKERPDLAPKWYKTSKKKRKHNVSDVSF</sequence>
<evidence type="ECO:0000313" key="1">
    <source>
        <dbReference type="EMBL" id="KAK3698294.1"/>
    </source>
</evidence>
<comment type="caution">
    <text evidence="1">The sequence shown here is derived from an EMBL/GenBank/DDBJ whole genome shotgun (WGS) entry which is preliminary data.</text>
</comment>
<gene>
    <name evidence="1" type="ORF">LTR37_017002</name>
</gene>
<organism evidence="1 2">
    <name type="scientific">Vermiconidia calcicola</name>
    <dbReference type="NCBI Taxonomy" id="1690605"/>
    <lineage>
        <taxon>Eukaryota</taxon>
        <taxon>Fungi</taxon>
        <taxon>Dikarya</taxon>
        <taxon>Ascomycota</taxon>
        <taxon>Pezizomycotina</taxon>
        <taxon>Dothideomycetes</taxon>
        <taxon>Dothideomycetidae</taxon>
        <taxon>Mycosphaerellales</taxon>
        <taxon>Extremaceae</taxon>
        <taxon>Vermiconidia</taxon>
    </lineage>
</organism>
<protein>
    <submittedName>
        <fullName evidence="1">Uncharacterized protein</fullName>
    </submittedName>
</protein>
<accession>A0ACC3ML53</accession>
<reference evidence="1" key="1">
    <citation type="submission" date="2023-07" db="EMBL/GenBank/DDBJ databases">
        <title>Black Yeasts Isolated from many extreme environments.</title>
        <authorList>
            <person name="Coleine C."/>
            <person name="Stajich J.E."/>
            <person name="Selbmann L."/>
        </authorList>
    </citation>
    <scope>NUCLEOTIDE SEQUENCE</scope>
    <source>
        <strain evidence="1">CCFEE 5714</strain>
    </source>
</reference>
<proteinExistence type="predicted"/>
<evidence type="ECO:0000313" key="2">
    <source>
        <dbReference type="Proteomes" id="UP001281147"/>
    </source>
</evidence>
<name>A0ACC3ML53_9PEZI</name>